<evidence type="ECO:0000313" key="6">
    <source>
        <dbReference type="EMBL" id="RKF14156.1"/>
    </source>
</evidence>
<evidence type="ECO:0000256" key="2">
    <source>
        <dbReference type="ARBA" id="ARBA00023015"/>
    </source>
</evidence>
<dbReference type="Proteomes" id="UP000281128">
    <property type="component" value="Unassembled WGS sequence"/>
</dbReference>
<sequence length="304" mass="33447">MARANIRQIEAFNAVIKGGSVTSAAKSLFISQPAVSKLIRAFEESCGFALFTRASGRLSPTPEARRLYLETEKLITGVARIENTARAIRDLERGEVSAVAYPAISLRLFPMLAAQFLAERPDVRLSIMTRGSRNIADSMLTQAADFGISLIRSDHPGLRCQMFTHCSMICALPTGHPLAREPVIDLRMLEGERLISLGRDDQSRGVVQDAFDRAGVRLDATIKAQMADTACMFVREGQGISLVPSLTTIGWGAEDLVFRPIEPSAVMPMWLYTSAYERMPELARKLLDTLETGINSIEDGFRIP</sequence>
<evidence type="ECO:0000259" key="5">
    <source>
        <dbReference type="PROSITE" id="PS50931"/>
    </source>
</evidence>
<keyword evidence="7" id="KW-1185">Reference proteome</keyword>
<evidence type="ECO:0000256" key="3">
    <source>
        <dbReference type="ARBA" id="ARBA00023125"/>
    </source>
</evidence>
<evidence type="ECO:0000256" key="4">
    <source>
        <dbReference type="ARBA" id="ARBA00023163"/>
    </source>
</evidence>
<dbReference type="GO" id="GO:0009089">
    <property type="term" value="P:lysine biosynthetic process via diaminopimelate"/>
    <property type="evidence" value="ECO:0007669"/>
    <property type="project" value="TreeGrafter"/>
</dbReference>
<dbReference type="AlphaFoldDB" id="A0A3A8B908"/>
<dbReference type="SUPFAM" id="SSF46785">
    <property type="entry name" value="Winged helix' DNA-binding domain"/>
    <property type="match status" value="1"/>
</dbReference>
<protein>
    <submittedName>
        <fullName evidence="6">LysR family transcriptional regulator</fullName>
    </submittedName>
</protein>
<reference evidence="6 7" key="1">
    <citation type="submission" date="2018-09" db="EMBL/GenBank/DDBJ databases">
        <title>Roseovarius spongiae sp. nov., isolated from a marine sponge.</title>
        <authorList>
            <person name="Zhuang L."/>
            <person name="Luo L."/>
        </authorList>
    </citation>
    <scope>NUCLEOTIDE SEQUENCE [LARGE SCALE GENOMIC DNA]</scope>
    <source>
        <strain evidence="6 7">HN-E21</strain>
    </source>
</reference>
<dbReference type="InterPro" id="IPR000847">
    <property type="entry name" value="LysR_HTH_N"/>
</dbReference>
<evidence type="ECO:0000313" key="7">
    <source>
        <dbReference type="Proteomes" id="UP000281128"/>
    </source>
</evidence>
<dbReference type="PANTHER" id="PTHR30427:SF1">
    <property type="entry name" value="TRANSCRIPTIONAL ACTIVATOR PROTEIN LYSR"/>
    <property type="match status" value="1"/>
</dbReference>
<dbReference type="Gene3D" id="3.40.190.290">
    <property type="match status" value="1"/>
</dbReference>
<feature type="domain" description="HTH lysR-type" evidence="5">
    <location>
        <begin position="1"/>
        <end position="61"/>
    </location>
</feature>
<evidence type="ECO:0000256" key="1">
    <source>
        <dbReference type="ARBA" id="ARBA00009437"/>
    </source>
</evidence>
<comment type="similarity">
    <text evidence="1">Belongs to the LysR transcriptional regulatory family.</text>
</comment>
<keyword evidence="4" id="KW-0804">Transcription</keyword>
<dbReference type="GO" id="GO:0010628">
    <property type="term" value="P:positive regulation of gene expression"/>
    <property type="evidence" value="ECO:0007669"/>
    <property type="project" value="TreeGrafter"/>
</dbReference>
<dbReference type="InterPro" id="IPR036390">
    <property type="entry name" value="WH_DNA-bd_sf"/>
</dbReference>
<dbReference type="Pfam" id="PF00126">
    <property type="entry name" value="HTH_1"/>
    <property type="match status" value="1"/>
</dbReference>
<dbReference type="GO" id="GO:0003700">
    <property type="term" value="F:DNA-binding transcription factor activity"/>
    <property type="evidence" value="ECO:0007669"/>
    <property type="project" value="InterPro"/>
</dbReference>
<dbReference type="PANTHER" id="PTHR30427">
    <property type="entry name" value="TRANSCRIPTIONAL ACTIVATOR PROTEIN LYSR"/>
    <property type="match status" value="1"/>
</dbReference>
<accession>A0A3A8B908</accession>
<dbReference type="InterPro" id="IPR005119">
    <property type="entry name" value="LysR_subst-bd"/>
</dbReference>
<dbReference type="GO" id="GO:0043565">
    <property type="term" value="F:sequence-specific DNA binding"/>
    <property type="evidence" value="ECO:0007669"/>
    <property type="project" value="TreeGrafter"/>
</dbReference>
<dbReference type="OrthoDB" id="8479870at2"/>
<dbReference type="RefSeq" id="WP_121167729.1">
    <property type="nucleotide sequence ID" value="NZ_RAPE01000003.1"/>
</dbReference>
<keyword evidence="3" id="KW-0238">DNA-binding</keyword>
<dbReference type="Gene3D" id="1.10.10.10">
    <property type="entry name" value="Winged helix-like DNA-binding domain superfamily/Winged helix DNA-binding domain"/>
    <property type="match status" value="1"/>
</dbReference>
<proteinExistence type="inferred from homology"/>
<gene>
    <name evidence="6" type="ORF">D6850_13400</name>
</gene>
<keyword evidence="2" id="KW-0805">Transcription regulation</keyword>
<dbReference type="PROSITE" id="PS50931">
    <property type="entry name" value="HTH_LYSR"/>
    <property type="match status" value="1"/>
</dbReference>
<dbReference type="PRINTS" id="PR00039">
    <property type="entry name" value="HTHLYSR"/>
</dbReference>
<dbReference type="EMBL" id="RAPE01000003">
    <property type="protein sequence ID" value="RKF14156.1"/>
    <property type="molecule type" value="Genomic_DNA"/>
</dbReference>
<name>A0A3A8B908_9RHOB</name>
<comment type="caution">
    <text evidence="6">The sequence shown here is derived from an EMBL/GenBank/DDBJ whole genome shotgun (WGS) entry which is preliminary data.</text>
</comment>
<dbReference type="InterPro" id="IPR036388">
    <property type="entry name" value="WH-like_DNA-bd_sf"/>
</dbReference>
<organism evidence="6 7">
    <name type="scientific">Roseovarius spongiae</name>
    <dbReference type="NCBI Taxonomy" id="2320272"/>
    <lineage>
        <taxon>Bacteria</taxon>
        <taxon>Pseudomonadati</taxon>
        <taxon>Pseudomonadota</taxon>
        <taxon>Alphaproteobacteria</taxon>
        <taxon>Rhodobacterales</taxon>
        <taxon>Roseobacteraceae</taxon>
        <taxon>Roseovarius</taxon>
    </lineage>
</organism>
<dbReference type="SUPFAM" id="SSF53850">
    <property type="entry name" value="Periplasmic binding protein-like II"/>
    <property type="match status" value="1"/>
</dbReference>
<dbReference type="Pfam" id="PF03466">
    <property type="entry name" value="LysR_substrate"/>
    <property type="match status" value="1"/>
</dbReference>